<dbReference type="Proteomes" id="UP000478546">
    <property type="component" value="Unassembled WGS sequence"/>
</dbReference>
<dbReference type="InterPro" id="IPR045864">
    <property type="entry name" value="aa-tRNA-synth_II/BPL/LPL"/>
</dbReference>
<dbReference type="EMBL" id="JAAEAA010000013">
    <property type="protein sequence ID" value="NDK56435.1"/>
    <property type="molecule type" value="Genomic_DNA"/>
</dbReference>
<dbReference type="AlphaFoldDB" id="A0A6B2H028"/>
<gene>
    <name evidence="11" type="primary">proS</name>
    <name evidence="13" type="ORF">GWO68_10940</name>
</gene>
<reference evidence="13 14" key="1">
    <citation type="submission" date="2020-01" db="EMBL/GenBank/DDBJ databases">
        <authorList>
            <person name="Kim M.K."/>
        </authorList>
    </citation>
    <scope>NUCLEOTIDE SEQUENCE [LARGE SCALE GENOMIC DNA]</scope>
    <source>
        <strain evidence="13 14">BT213</strain>
    </source>
</reference>
<proteinExistence type="inferred from homology"/>
<dbReference type="Gene3D" id="3.30.930.10">
    <property type="entry name" value="Bira Bifunctional Protein, Domain 2"/>
    <property type="match status" value="1"/>
</dbReference>
<evidence type="ECO:0000256" key="9">
    <source>
        <dbReference type="ARBA" id="ARBA00047671"/>
    </source>
</evidence>
<dbReference type="InterPro" id="IPR017449">
    <property type="entry name" value="Pro-tRNA_synth_II"/>
</dbReference>
<comment type="domain">
    <text evidence="11">Consists of three domains: the N-terminal catalytic domain, the anticodon-binding domain and the C-terminal extension.</text>
</comment>
<dbReference type="GO" id="GO:0004827">
    <property type="term" value="F:proline-tRNA ligase activity"/>
    <property type="evidence" value="ECO:0007669"/>
    <property type="project" value="UniProtKB-UniRule"/>
</dbReference>
<dbReference type="SUPFAM" id="SSF64586">
    <property type="entry name" value="C-terminal domain of ProRS"/>
    <property type="match status" value="1"/>
</dbReference>
<dbReference type="Pfam" id="PF03129">
    <property type="entry name" value="HGTP_anticodon"/>
    <property type="match status" value="1"/>
</dbReference>
<dbReference type="Gene3D" id="3.40.50.800">
    <property type="entry name" value="Anticodon-binding domain"/>
    <property type="match status" value="1"/>
</dbReference>
<keyword evidence="3 11" id="KW-0963">Cytoplasm</keyword>
<keyword evidence="6 11" id="KW-0067">ATP-binding</keyword>
<dbReference type="Gene3D" id="3.30.110.30">
    <property type="entry name" value="C-terminal domain of ProRS"/>
    <property type="match status" value="1"/>
</dbReference>
<comment type="subunit">
    <text evidence="2 11">Homodimer.</text>
</comment>
<accession>A0A6B2H028</accession>
<evidence type="ECO:0000256" key="5">
    <source>
        <dbReference type="ARBA" id="ARBA00022741"/>
    </source>
</evidence>
<evidence type="ECO:0000256" key="4">
    <source>
        <dbReference type="ARBA" id="ARBA00022598"/>
    </source>
</evidence>
<dbReference type="Pfam" id="PF00587">
    <property type="entry name" value="tRNA-synt_2b"/>
    <property type="match status" value="1"/>
</dbReference>
<evidence type="ECO:0000259" key="12">
    <source>
        <dbReference type="PROSITE" id="PS50862"/>
    </source>
</evidence>
<dbReference type="GO" id="GO:0005737">
    <property type="term" value="C:cytoplasm"/>
    <property type="evidence" value="ECO:0007669"/>
    <property type="project" value="UniProtKB-SubCell"/>
</dbReference>
<dbReference type="GO" id="GO:0006433">
    <property type="term" value="P:prolyl-tRNA aminoacylation"/>
    <property type="evidence" value="ECO:0007669"/>
    <property type="project" value="UniProtKB-UniRule"/>
</dbReference>
<protein>
    <recommendedName>
        <fullName evidence="11">Proline--tRNA ligase</fullName>
        <ecNumber evidence="11">6.1.1.15</ecNumber>
    </recommendedName>
    <alternativeName>
        <fullName evidence="11">Prolyl-tRNA synthetase</fullName>
        <shortName evidence="11">ProRS</shortName>
    </alternativeName>
</protein>
<dbReference type="InterPro" id="IPR002314">
    <property type="entry name" value="aa-tRNA-synt_IIb"/>
</dbReference>
<keyword evidence="4 11" id="KW-0436">Ligase</keyword>
<dbReference type="NCBIfam" id="TIGR00408">
    <property type="entry name" value="proS_fam_I"/>
    <property type="match status" value="1"/>
</dbReference>
<dbReference type="HAMAP" id="MF_01571">
    <property type="entry name" value="Pro_tRNA_synth_type3"/>
    <property type="match status" value="1"/>
</dbReference>
<dbReference type="EC" id="6.1.1.15" evidence="11"/>
<evidence type="ECO:0000256" key="10">
    <source>
        <dbReference type="ARBA" id="ARBA00060806"/>
    </source>
</evidence>
<dbReference type="PANTHER" id="PTHR43382">
    <property type="entry name" value="PROLYL-TRNA SYNTHETASE"/>
    <property type="match status" value="1"/>
</dbReference>
<dbReference type="Pfam" id="PF09180">
    <property type="entry name" value="ProRS-C_1"/>
    <property type="match status" value="1"/>
</dbReference>
<evidence type="ECO:0000256" key="8">
    <source>
        <dbReference type="ARBA" id="ARBA00023146"/>
    </source>
</evidence>
<comment type="similarity">
    <text evidence="10 11">Belongs to the class-II aminoacyl-tRNA synthetase family. ProS type 3 subfamily.</text>
</comment>
<dbReference type="SUPFAM" id="SSF55681">
    <property type="entry name" value="Class II aaRS and biotin synthetases"/>
    <property type="match status" value="1"/>
</dbReference>
<evidence type="ECO:0000256" key="2">
    <source>
        <dbReference type="ARBA" id="ARBA00011738"/>
    </source>
</evidence>
<evidence type="ECO:0000256" key="3">
    <source>
        <dbReference type="ARBA" id="ARBA00022490"/>
    </source>
</evidence>
<keyword evidence="7 11" id="KW-0648">Protein biosynthesis</keyword>
<dbReference type="InterPro" id="IPR006195">
    <property type="entry name" value="aa-tRNA-synth_II"/>
</dbReference>
<evidence type="ECO:0000313" key="13">
    <source>
        <dbReference type="EMBL" id="NDK56435.1"/>
    </source>
</evidence>
<dbReference type="InterPro" id="IPR033721">
    <property type="entry name" value="ProRS_core_arch_euk"/>
</dbReference>
<comment type="caution">
    <text evidence="13">The sequence shown here is derived from an EMBL/GenBank/DDBJ whole genome shotgun (WGS) entry which is preliminary data.</text>
</comment>
<keyword evidence="14" id="KW-1185">Reference proteome</keyword>
<keyword evidence="8 11" id="KW-0030">Aminoacyl-tRNA synthetase</keyword>
<evidence type="ECO:0000256" key="7">
    <source>
        <dbReference type="ARBA" id="ARBA00022917"/>
    </source>
</evidence>
<dbReference type="FunFam" id="3.40.50.800:FF:000005">
    <property type="entry name" value="bifunctional glutamate/proline--tRNA ligase"/>
    <property type="match status" value="1"/>
</dbReference>
<evidence type="ECO:0000256" key="6">
    <source>
        <dbReference type="ARBA" id="ARBA00022840"/>
    </source>
</evidence>
<evidence type="ECO:0000256" key="1">
    <source>
        <dbReference type="ARBA" id="ARBA00004496"/>
    </source>
</evidence>
<dbReference type="InterPro" id="IPR004499">
    <property type="entry name" value="Pro-tRNA-ligase_IIa_arc-type"/>
</dbReference>
<comment type="subcellular location">
    <subcellularLocation>
        <location evidence="1 11">Cytoplasm</location>
    </subcellularLocation>
</comment>
<dbReference type="PANTHER" id="PTHR43382:SF2">
    <property type="entry name" value="BIFUNCTIONAL GLUTAMATE_PROLINE--TRNA LIGASE"/>
    <property type="match status" value="1"/>
</dbReference>
<dbReference type="InterPro" id="IPR036621">
    <property type="entry name" value="Anticodon-bd_dom_sf"/>
</dbReference>
<dbReference type="FunFam" id="3.30.930.10:FF:000023">
    <property type="entry name" value="Proline--tRNA ligase"/>
    <property type="match status" value="1"/>
</dbReference>
<evidence type="ECO:0000256" key="11">
    <source>
        <dbReference type="HAMAP-Rule" id="MF_01571"/>
    </source>
</evidence>
<dbReference type="GO" id="GO:0005524">
    <property type="term" value="F:ATP binding"/>
    <property type="evidence" value="ECO:0007669"/>
    <property type="project" value="UniProtKB-UniRule"/>
</dbReference>
<dbReference type="SMART" id="SM00946">
    <property type="entry name" value="ProRS-C_1"/>
    <property type="match status" value="1"/>
</dbReference>
<comment type="function">
    <text evidence="11">Catalyzes the attachment of proline to tRNA(Pro) in a two-step reaction: proline is first activated by ATP to form Pro-AMP and then transferred to the acceptor end of tRNA(Pro).</text>
</comment>
<dbReference type="InterPro" id="IPR016061">
    <property type="entry name" value="Pro-tRNA_ligase_II_C"/>
</dbReference>
<feature type="domain" description="Aminoacyl-transfer RNA synthetases class-II family profile" evidence="12">
    <location>
        <begin position="27"/>
        <end position="295"/>
    </location>
</feature>
<organism evidence="13 14">
    <name type="scientific">Pontibacter fetidus</name>
    <dbReference type="NCBI Taxonomy" id="2700082"/>
    <lineage>
        <taxon>Bacteria</taxon>
        <taxon>Pseudomonadati</taxon>
        <taxon>Bacteroidota</taxon>
        <taxon>Cytophagia</taxon>
        <taxon>Cytophagales</taxon>
        <taxon>Hymenobacteraceae</taxon>
        <taxon>Pontibacter</taxon>
    </lineage>
</organism>
<dbReference type="CDD" id="cd00862">
    <property type="entry name" value="ProRS_anticodon_zinc"/>
    <property type="match status" value="1"/>
</dbReference>
<sequence length="492" mass="55935">MSKGLPKRSEDYSLWYNELVKKAGLAENSAVRGCMVIKPYGYAIWEKMQRQLDDMFKATGHQNAYFPLFVPKSLFEAEEQNAEGFAKECAVVTHYRLQNDPDKPGKLRVDPNAKLEEELIVRPTSEAVIWNTYKGWIQSYRDLPILVNQWANVVRWEMRTRLFLRTAEFLWQEGHTAHATAEEAIAETEQMLEVYATFAEQYIALPVIRGIKTPNERFAGALETYCIEGMMQDGKALQAGTSHFLGQNFAKAFDVKFATKDGGLEYVWGTSWGVSTRLMGALVMAHSDDEGLVLPPKLAPIQVVIVPIYKGDEQLAQISEKVLQLKKELEAKGISVKFDDRDTERPGFKFAEWELKGVPVRIAIGARDLENGTAEIARRDTKEKSSQQFDSLATYIPALLDEIQENIYNKALNYREEHTTKVDSYEEFKQVLETKGGFVLAHWDGTPETEERIKEETKATIRCIALNTPDEDGVDMLTGKPSKRRVYFAKAY</sequence>
<keyword evidence="5 11" id="KW-0547">Nucleotide-binding</keyword>
<dbReference type="CDD" id="cd00778">
    <property type="entry name" value="ProRS_core_arch_euk"/>
    <property type="match status" value="1"/>
</dbReference>
<dbReference type="RefSeq" id="WP_162346498.1">
    <property type="nucleotide sequence ID" value="NZ_JAAEAA010000013.1"/>
</dbReference>
<evidence type="ECO:0000313" key="14">
    <source>
        <dbReference type="Proteomes" id="UP000478546"/>
    </source>
</evidence>
<name>A0A6B2H028_9BACT</name>
<dbReference type="PROSITE" id="PS50862">
    <property type="entry name" value="AA_TRNA_LIGASE_II"/>
    <property type="match status" value="1"/>
</dbReference>
<dbReference type="SUPFAM" id="SSF52954">
    <property type="entry name" value="Class II aaRS ABD-related"/>
    <property type="match status" value="1"/>
</dbReference>
<dbReference type="InterPro" id="IPR004154">
    <property type="entry name" value="Anticodon-bd"/>
</dbReference>
<comment type="catalytic activity">
    <reaction evidence="9 11">
        <text>tRNA(Pro) + L-proline + ATP = L-prolyl-tRNA(Pro) + AMP + diphosphate</text>
        <dbReference type="Rhea" id="RHEA:14305"/>
        <dbReference type="Rhea" id="RHEA-COMP:9700"/>
        <dbReference type="Rhea" id="RHEA-COMP:9702"/>
        <dbReference type="ChEBI" id="CHEBI:30616"/>
        <dbReference type="ChEBI" id="CHEBI:33019"/>
        <dbReference type="ChEBI" id="CHEBI:60039"/>
        <dbReference type="ChEBI" id="CHEBI:78442"/>
        <dbReference type="ChEBI" id="CHEBI:78532"/>
        <dbReference type="ChEBI" id="CHEBI:456215"/>
        <dbReference type="EC" id="6.1.1.15"/>
    </reaction>
</comment>
<dbReference type="GO" id="GO:0017101">
    <property type="term" value="C:aminoacyl-tRNA synthetase multienzyme complex"/>
    <property type="evidence" value="ECO:0007669"/>
    <property type="project" value="TreeGrafter"/>
</dbReference>